<evidence type="ECO:0000256" key="4">
    <source>
        <dbReference type="ARBA" id="ARBA00010561"/>
    </source>
</evidence>
<feature type="transmembrane region" description="Helical" evidence="19">
    <location>
        <begin position="63"/>
        <end position="80"/>
    </location>
</feature>
<dbReference type="EC" id="2.7.8.26" evidence="5 19"/>
<evidence type="ECO:0000256" key="18">
    <source>
        <dbReference type="ARBA" id="ARBA00049504"/>
    </source>
</evidence>
<feature type="transmembrane region" description="Helical" evidence="19">
    <location>
        <begin position="37"/>
        <end position="57"/>
    </location>
</feature>
<dbReference type="GO" id="GO:0008818">
    <property type="term" value="F:cobalamin 5'-phosphate synthase activity"/>
    <property type="evidence" value="ECO:0007669"/>
    <property type="project" value="UniProtKB-UniRule"/>
</dbReference>
<name>A0A501X1Y3_9GAMM</name>
<dbReference type="PANTHER" id="PTHR34148">
    <property type="entry name" value="ADENOSYLCOBINAMIDE-GDP RIBAZOLETRANSFERASE"/>
    <property type="match status" value="1"/>
</dbReference>
<dbReference type="EMBL" id="VFRR01000005">
    <property type="protein sequence ID" value="TPE54489.1"/>
    <property type="molecule type" value="Genomic_DNA"/>
</dbReference>
<feature type="transmembrane region" description="Helical" evidence="19">
    <location>
        <begin position="110"/>
        <end position="129"/>
    </location>
</feature>
<keyword evidence="21" id="KW-1185">Reference proteome</keyword>
<gene>
    <name evidence="19" type="primary">cobS</name>
    <name evidence="20" type="ORF">FJM67_04305</name>
</gene>
<dbReference type="GO" id="GO:0051073">
    <property type="term" value="F:adenosylcobinamide-GDP ribazoletransferase activity"/>
    <property type="evidence" value="ECO:0007669"/>
    <property type="project" value="UniProtKB-UniRule"/>
</dbReference>
<dbReference type="Pfam" id="PF02654">
    <property type="entry name" value="CobS"/>
    <property type="match status" value="1"/>
</dbReference>
<dbReference type="InterPro" id="IPR003805">
    <property type="entry name" value="CobS"/>
</dbReference>
<evidence type="ECO:0000256" key="17">
    <source>
        <dbReference type="ARBA" id="ARBA00048623"/>
    </source>
</evidence>
<evidence type="ECO:0000256" key="5">
    <source>
        <dbReference type="ARBA" id="ARBA00013200"/>
    </source>
</evidence>
<comment type="cofactor">
    <cofactor evidence="1 19">
        <name>Mg(2+)</name>
        <dbReference type="ChEBI" id="CHEBI:18420"/>
    </cofactor>
</comment>
<organism evidence="20 21">
    <name type="scientific">Maribrevibacterium harenarium</name>
    <dbReference type="NCBI Taxonomy" id="2589817"/>
    <lineage>
        <taxon>Bacteria</taxon>
        <taxon>Pseudomonadati</taxon>
        <taxon>Pseudomonadota</taxon>
        <taxon>Gammaproteobacteria</taxon>
        <taxon>Oceanospirillales</taxon>
        <taxon>Oceanospirillaceae</taxon>
        <taxon>Maribrevibacterium</taxon>
    </lineage>
</organism>
<evidence type="ECO:0000256" key="12">
    <source>
        <dbReference type="ARBA" id="ARBA00022989"/>
    </source>
</evidence>
<dbReference type="PANTHER" id="PTHR34148:SF1">
    <property type="entry name" value="ADENOSYLCOBINAMIDE-GDP RIBAZOLETRANSFERASE"/>
    <property type="match status" value="1"/>
</dbReference>
<keyword evidence="8 19" id="KW-0169">Cobalamin biosynthesis</keyword>
<evidence type="ECO:0000313" key="21">
    <source>
        <dbReference type="Proteomes" id="UP000315901"/>
    </source>
</evidence>
<dbReference type="AlphaFoldDB" id="A0A501X1Y3"/>
<evidence type="ECO:0000256" key="1">
    <source>
        <dbReference type="ARBA" id="ARBA00001946"/>
    </source>
</evidence>
<evidence type="ECO:0000256" key="19">
    <source>
        <dbReference type="HAMAP-Rule" id="MF_00719"/>
    </source>
</evidence>
<evidence type="ECO:0000256" key="8">
    <source>
        <dbReference type="ARBA" id="ARBA00022573"/>
    </source>
</evidence>
<dbReference type="RefSeq" id="WP_140587441.1">
    <property type="nucleotide sequence ID" value="NZ_VFRR01000005.1"/>
</dbReference>
<keyword evidence="12 19" id="KW-1133">Transmembrane helix</keyword>
<evidence type="ECO:0000256" key="15">
    <source>
        <dbReference type="ARBA" id="ARBA00032605"/>
    </source>
</evidence>
<evidence type="ECO:0000256" key="6">
    <source>
        <dbReference type="ARBA" id="ARBA00015850"/>
    </source>
</evidence>
<dbReference type="GO" id="GO:0009236">
    <property type="term" value="P:cobalamin biosynthetic process"/>
    <property type="evidence" value="ECO:0007669"/>
    <property type="project" value="UniProtKB-UniRule"/>
</dbReference>
<keyword evidence="7 19" id="KW-1003">Cell membrane</keyword>
<keyword evidence="13 19" id="KW-0472">Membrane</keyword>
<feature type="transmembrane region" description="Helical" evidence="19">
    <location>
        <begin position="208"/>
        <end position="226"/>
    </location>
</feature>
<dbReference type="GO" id="GO:0005886">
    <property type="term" value="C:plasma membrane"/>
    <property type="evidence" value="ECO:0007669"/>
    <property type="project" value="UniProtKB-SubCell"/>
</dbReference>
<protein>
    <recommendedName>
        <fullName evidence="6 19">Adenosylcobinamide-GDP ribazoletransferase</fullName>
        <ecNumber evidence="5 19">2.7.8.26</ecNumber>
    </recommendedName>
    <alternativeName>
        <fullName evidence="16 19">Cobalamin synthase</fullName>
    </alternativeName>
    <alternativeName>
        <fullName evidence="15 19">Cobalamin-5'-phosphate synthase</fullName>
    </alternativeName>
</protein>
<keyword evidence="9 19" id="KW-0808">Transferase</keyword>
<comment type="function">
    <text evidence="14 19">Joins adenosylcobinamide-GDP and alpha-ribazole to generate adenosylcobalamin (Ado-cobalamin). Also synthesizes adenosylcobalamin 5'-phosphate from adenosylcobinamide-GDP and alpha-ribazole 5'-phosphate.</text>
</comment>
<evidence type="ECO:0000256" key="9">
    <source>
        <dbReference type="ARBA" id="ARBA00022679"/>
    </source>
</evidence>
<evidence type="ECO:0000256" key="16">
    <source>
        <dbReference type="ARBA" id="ARBA00032853"/>
    </source>
</evidence>
<comment type="similarity">
    <text evidence="4 19">Belongs to the CobS family.</text>
</comment>
<evidence type="ECO:0000256" key="14">
    <source>
        <dbReference type="ARBA" id="ARBA00025228"/>
    </source>
</evidence>
<evidence type="ECO:0000256" key="2">
    <source>
        <dbReference type="ARBA" id="ARBA00004651"/>
    </source>
</evidence>
<dbReference type="UniPathway" id="UPA00148">
    <property type="reaction ID" value="UER00238"/>
</dbReference>
<proteinExistence type="inferred from homology"/>
<evidence type="ECO:0000256" key="3">
    <source>
        <dbReference type="ARBA" id="ARBA00004663"/>
    </source>
</evidence>
<dbReference type="OrthoDB" id="9794626at2"/>
<sequence length="258" mass="28444">MVPADIHWLAFKRAVVTYTRIPLKVDWQTQVAPQWSLAYLPWVGLVVGLISALPLLVDSWSESLQALLMILIAMLVTGAFHEDGLLDSADGLWGGWTVSQRLEIMKDSRVGSFGVLAAWGVLSLKWWLLSEWLRVGQWEQGLWTVFAGWLAVHMGARLLPLFLIQTLSYVTTEGSKSAAWISKLSWAQVPITGAAIVVLLLLTGVISTIFMAFSLGVLFVVFGWYVKRKLGGYNGDILGASEQLAEVVILFALLGWSA</sequence>
<evidence type="ECO:0000256" key="11">
    <source>
        <dbReference type="ARBA" id="ARBA00022842"/>
    </source>
</evidence>
<keyword evidence="11 19" id="KW-0460">Magnesium</keyword>
<comment type="pathway">
    <text evidence="3 19">Cofactor biosynthesis; adenosylcobalamin biosynthesis; adenosylcobalamin from cob(II)yrinate a,c-diamide: step 7/7.</text>
</comment>
<accession>A0A501X1Y3</accession>
<evidence type="ECO:0000256" key="7">
    <source>
        <dbReference type="ARBA" id="ARBA00022475"/>
    </source>
</evidence>
<evidence type="ECO:0000256" key="10">
    <source>
        <dbReference type="ARBA" id="ARBA00022692"/>
    </source>
</evidence>
<comment type="catalytic activity">
    <reaction evidence="17 19">
        <text>alpha-ribazole + adenosylcob(III)inamide-GDP = adenosylcob(III)alamin + GMP + H(+)</text>
        <dbReference type="Rhea" id="RHEA:16049"/>
        <dbReference type="ChEBI" id="CHEBI:10329"/>
        <dbReference type="ChEBI" id="CHEBI:15378"/>
        <dbReference type="ChEBI" id="CHEBI:18408"/>
        <dbReference type="ChEBI" id="CHEBI:58115"/>
        <dbReference type="ChEBI" id="CHEBI:60487"/>
        <dbReference type="EC" id="2.7.8.26"/>
    </reaction>
</comment>
<dbReference type="Proteomes" id="UP000315901">
    <property type="component" value="Unassembled WGS sequence"/>
</dbReference>
<feature type="transmembrane region" description="Helical" evidence="19">
    <location>
        <begin position="141"/>
        <end position="163"/>
    </location>
</feature>
<dbReference type="HAMAP" id="MF_00719">
    <property type="entry name" value="CobS"/>
    <property type="match status" value="1"/>
</dbReference>
<comment type="catalytic activity">
    <reaction evidence="18 19">
        <text>alpha-ribazole 5'-phosphate + adenosylcob(III)inamide-GDP = adenosylcob(III)alamin 5'-phosphate + GMP + H(+)</text>
        <dbReference type="Rhea" id="RHEA:23560"/>
        <dbReference type="ChEBI" id="CHEBI:15378"/>
        <dbReference type="ChEBI" id="CHEBI:57918"/>
        <dbReference type="ChEBI" id="CHEBI:58115"/>
        <dbReference type="ChEBI" id="CHEBI:60487"/>
        <dbReference type="ChEBI" id="CHEBI:60493"/>
        <dbReference type="EC" id="2.7.8.26"/>
    </reaction>
</comment>
<feature type="transmembrane region" description="Helical" evidence="19">
    <location>
        <begin position="184"/>
        <end position="202"/>
    </location>
</feature>
<comment type="subcellular location">
    <subcellularLocation>
        <location evidence="2 19">Cell membrane</location>
        <topology evidence="2 19">Multi-pass membrane protein</topology>
    </subcellularLocation>
</comment>
<evidence type="ECO:0000313" key="20">
    <source>
        <dbReference type="EMBL" id="TPE54489.1"/>
    </source>
</evidence>
<comment type="caution">
    <text evidence="20">The sequence shown here is derived from an EMBL/GenBank/DDBJ whole genome shotgun (WGS) entry which is preliminary data.</text>
</comment>
<reference evidence="20 21" key="1">
    <citation type="submission" date="2019-06" db="EMBL/GenBank/DDBJ databases">
        <title>A novel bacterium of genus Marinomonas, isolated from coastal sand.</title>
        <authorList>
            <person name="Huang H."/>
            <person name="Mo K."/>
            <person name="Hu Y."/>
        </authorList>
    </citation>
    <scope>NUCLEOTIDE SEQUENCE [LARGE SCALE GENOMIC DNA]</scope>
    <source>
        <strain evidence="20 21">HB171799</strain>
    </source>
</reference>
<evidence type="ECO:0000256" key="13">
    <source>
        <dbReference type="ARBA" id="ARBA00023136"/>
    </source>
</evidence>
<keyword evidence="10 19" id="KW-0812">Transmembrane</keyword>